<keyword evidence="6" id="KW-1185">Reference proteome</keyword>
<dbReference type="GO" id="GO:0005525">
    <property type="term" value="F:GTP binding"/>
    <property type="evidence" value="ECO:0007669"/>
    <property type="project" value="InterPro"/>
</dbReference>
<proteinExistence type="inferred from homology"/>
<dbReference type="PROSITE" id="PS51421">
    <property type="entry name" value="RAS"/>
    <property type="match status" value="1"/>
</dbReference>
<sequence length="207" mass="23564">MTNKPRQNPIKMRVTVVGSKGVGKSACIVRFLTNKFLYDYSSKQDNSYHNQVTLEETIYDLDVTDITKHNNSESLPVMKCEMVDAFVVVYSIVNRWSFDEASEWHQKLEARFPESPILLLANKCDMAYAREVDAEEGKELAGELFFEVSAAESKPTALNNAFASLFRRVVQLRNCQTVKRKLSMTKKIGSIFTRKDSVRRISTSASM</sequence>
<comment type="similarity">
    <text evidence="1">Belongs to the small GTPase superfamily. Ras family.</text>
</comment>
<organism evidence="5 6">
    <name type="scientific">Tropilaelaps mercedesae</name>
    <dbReference type="NCBI Taxonomy" id="418985"/>
    <lineage>
        <taxon>Eukaryota</taxon>
        <taxon>Metazoa</taxon>
        <taxon>Ecdysozoa</taxon>
        <taxon>Arthropoda</taxon>
        <taxon>Chelicerata</taxon>
        <taxon>Arachnida</taxon>
        <taxon>Acari</taxon>
        <taxon>Parasitiformes</taxon>
        <taxon>Mesostigmata</taxon>
        <taxon>Gamasina</taxon>
        <taxon>Dermanyssoidea</taxon>
        <taxon>Laelapidae</taxon>
        <taxon>Tropilaelaps</taxon>
    </lineage>
</organism>
<name>A0A1V9XBP7_9ACAR</name>
<dbReference type="STRING" id="418985.A0A1V9XBP7"/>
<dbReference type="GO" id="GO:0003925">
    <property type="term" value="F:G protein activity"/>
    <property type="evidence" value="ECO:0007669"/>
    <property type="project" value="UniProtKB-EC"/>
</dbReference>
<dbReference type="InterPro" id="IPR027417">
    <property type="entry name" value="P-loop_NTPase"/>
</dbReference>
<evidence type="ECO:0000313" key="5">
    <source>
        <dbReference type="EMBL" id="OQR70970.1"/>
    </source>
</evidence>
<dbReference type="InterPro" id="IPR005225">
    <property type="entry name" value="Small_GTP-bd"/>
</dbReference>
<evidence type="ECO:0000256" key="2">
    <source>
        <dbReference type="ARBA" id="ARBA00011984"/>
    </source>
</evidence>
<dbReference type="InterPro" id="IPR001806">
    <property type="entry name" value="Small_GTPase"/>
</dbReference>
<dbReference type="PANTHER" id="PTHR45704">
    <property type="entry name" value="RAS-LIKE FAMILY MEMBER 11"/>
    <property type="match status" value="1"/>
</dbReference>
<dbReference type="SMART" id="SM00173">
    <property type="entry name" value="RAS"/>
    <property type="match status" value="1"/>
</dbReference>
<dbReference type="Gene3D" id="3.40.50.300">
    <property type="entry name" value="P-loop containing nucleotide triphosphate hydrolases"/>
    <property type="match status" value="1"/>
</dbReference>
<dbReference type="EMBL" id="MNPL01015646">
    <property type="protein sequence ID" value="OQR70970.1"/>
    <property type="molecule type" value="Genomic_DNA"/>
</dbReference>
<dbReference type="NCBIfam" id="TIGR00231">
    <property type="entry name" value="small_GTP"/>
    <property type="match status" value="1"/>
</dbReference>
<dbReference type="Proteomes" id="UP000192247">
    <property type="component" value="Unassembled WGS sequence"/>
</dbReference>
<dbReference type="EC" id="3.6.5.2" evidence="2"/>
<evidence type="ECO:0000256" key="1">
    <source>
        <dbReference type="ARBA" id="ARBA00008344"/>
    </source>
</evidence>
<evidence type="ECO:0000313" key="6">
    <source>
        <dbReference type="Proteomes" id="UP000192247"/>
    </source>
</evidence>
<dbReference type="PRINTS" id="PR00449">
    <property type="entry name" value="RASTRNSFRMNG"/>
</dbReference>
<evidence type="ECO:0000256" key="3">
    <source>
        <dbReference type="ARBA" id="ARBA00022801"/>
    </source>
</evidence>
<dbReference type="OrthoDB" id="18798at2759"/>
<keyword evidence="3" id="KW-0378">Hydrolase</keyword>
<dbReference type="Pfam" id="PF00071">
    <property type="entry name" value="Ras"/>
    <property type="match status" value="1"/>
</dbReference>
<accession>A0A1V9XBP7</accession>
<dbReference type="InterPro" id="IPR051065">
    <property type="entry name" value="Ras-related_GTPase"/>
</dbReference>
<dbReference type="SMART" id="SM00175">
    <property type="entry name" value="RAB"/>
    <property type="match status" value="1"/>
</dbReference>
<dbReference type="SMART" id="SM00174">
    <property type="entry name" value="RHO"/>
    <property type="match status" value="1"/>
</dbReference>
<dbReference type="InParanoid" id="A0A1V9XBP7"/>
<protein>
    <recommendedName>
        <fullName evidence="2">small monomeric GTPase</fullName>
        <ecNumber evidence="2">3.6.5.2</ecNumber>
    </recommendedName>
</protein>
<comment type="caution">
    <text evidence="5">The sequence shown here is derived from an EMBL/GenBank/DDBJ whole genome shotgun (WGS) entry which is preliminary data.</text>
</comment>
<evidence type="ECO:0000256" key="4">
    <source>
        <dbReference type="ARBA" id="ARBA00048098"/>
    </source>
</evidence>
<reference evidence="5 6" key="1">
    <citation type="journal article" date="2017" name="Gigascience">
        <title>Draft genome of the honey bee ectoparasitic mite, Tropilaelaps mercedesae, is shaped by the parasitic life history.</title>
        <authorList>
            <person name="Dong X."/>
            <person name="Armstrong S.D."/>
            <person name="Xia D."/>
            <person name="Makepeace B.L."/>
            <person name="Darby A.C."/>
            <person name="Kadowaki T."/>
        </authorList>
    </citation>
    <scope>NUCLEOTIDE SEQUENCE [LARGE SCALE GENOMIC DNA]</scope>
    <source>
        <strain evidence="5">Wuxi-XJTLU</strain>
    </source>
</reference>
<dbReference type="AlphaFoldDB" id="A0A1V9XBP7"/>
<dbReference type="PROSITE" id="PS51419">
    <property type="entry name" value="RAB"/>
    <property type="match status" value="1"/>
</dbReference>
<gene>
    <name evidence="5" type="ORF">BIW11_11283</name>
</gene>
<dbReference type="SUPFAM" id="SSF52540">
    <property type="entry name" value="P-loop containing nucleoside triphosphate hydrolases"/>
    <property type="match status" value="1"/>
</dbReference>
<comment type="catalytic activity">
    <reaction evidence="4">
        <text>GTP + H2O = GDP + phosphate + H(+)</text>
        <dbReference type="Rhea" id="RHEA:19669"/>
        <dbReference type="ChEBI" id="CHEBI:15377"/>
        <dbReference type="ChEBI" id="CHEBI:15378"/>
        <dbReference type="ChEBI" id="CHEBI:37565"/>
        <dbReference type="ChEBI" id="CHEBI:43474"/>
        <dbReference type="ChEBI" id="CHEBI:58189"/>
        <dbReference type="EC" id="3.6.5.2"/>
    </reaction>
</comment>